<dbReference type="EMBL" id="JANJQO010000139">
    <property type="protein sequence ID" value="KAJ2981296.1"/>
    <property type="molecule type" value="Genomic_DNA"/>
</dbReference>
<dbReference type="Proteomes" id="UP001143910">
    <property type="component" value="Unassembled WGS sequence"/>
</dbReference>
<accession>A0ACC1NS38</accession>
<sequence>MLNYDHDTEGTAIVAAFADSVRGKTFLITGPSEGGLGAETAINLAAGGPAQLILVGRSAAKMSTVVDAIKAAAASPVEVKKFLAEFDSIDSIRSAAQAILSDSSIKNIDGVVNNAGVMGIPEFQKTVDGVEGHLAINHVSHFLLTNLLMPRFSVNHTRIVNVSSYGHVFANVDFDDPTFADGKTYNPWVAYGASKTANILFTVELNKRFGNIVKAFAASPGSIPTKLGRHVNPDTLKTGLEIHKKNNVPRPPPKTLQQGTSTTLRALLDPTLTTAKGVYLNDCEIVTDSKELAAHAIDTENAERCWTLSEGLVKQRFSL</sequence>
<proteinExistence type="predicted"/>
<protein>
    <submittedName>
        <fullName evidence="1">Uncharacterized protein</fullName>
    </submittedName>
</protein>
<comment type="caution">
    <text evidence="1">The sequence shown here is derived from an EMBL/GenBank/DDBJ whole genome shotgun (WGS) entry which is preliminary data.</text>
</comment>
<organism evidence="1 2">
    <name type="scientific">Zarea fungicola</name>
    <dbReference type="NCBI Taxonomy" id="93591"/>
    <lineage>
        <taxon>Eukaryota</taxon>
        <taxon>Fungi</taxon>
        <taxon>Dikarya</taxon>
        <taxon>Ascomycota</taxon>
        <taxon>Pezizomycotina</taxon>
        <taxon>Sordariomycetes</taxon>
        <taxon>Hypocreomycetidae</taxon>
        <taxon>Hypocreales</taxon>
        <taxon>Cordycipitaceae</taxon>
        <taxon>Zarea</taxon>
    </lineage>
</organism>
<keyword evidence="2" id="KW-1185">Reference proteome</keyword>
<reference evidence="1" key="1">
    <citation type="submission" date="2022-08" db="EMBL/GenBank/DDBJ databases">
        <title>Genome Sequence of Lecanicillium fungicola.</title>
        <authorList>
            <person name="Buettner E."/>
        </authorList>
    </citation>
    <scope>NUCLEOTIDE SEQUENCE</scope>
    <source>
        <strain evidence="1">Babe33</strain>
    </source>
</reference>
<gene>
    <name evidence="1" type="ORF">NQ176_g2116</name>
</gene>
<evidence type="ECO:0000313" key="1">
    <source>
        <dbReference type="EMBL" id="KAJ2981296.1"/>
    </source>
</evidence>
<name>A0ACC1NS38_9HYPO</name>
<evidence type="ECO:0000313" key="2">
    <source>
        <dbReference type="Proteomes" id="UP001143910"/>
    </source>
</evidence>